<dbReference type="Proteomes" id="UP001329825">
    <property type="component" value="Chromosome 1"/>
</dbReference>
<feature type="compositionally biased region" description="Low complexity" evidence="1">
    <location>
        <begin position="77"/>
        <end position="92"/>
    </location>
</feature>
<feature type="region of interest" description="Disordered" evidence="1">
    <location>
        <begin position="407"/>
        <end position="495"/>
    </location>
</feature>
<dbReference type="EMBL" id="CP141881">
    <property type="protein sequence ID" value="WRT64031.1"/>
    <property type="molecule type" value="Genomic_DNA"/>
</dbReference>
<feature type="compositionally biased region" description="Polar residues" evidence="1">
    <location>
        <begin position="126"/>
        <end position="142"/>
    </location>
</feature>
<reference evidence="2 3" key="1">
    <citation type="submission" date="2024-01" db="EMBL/GenBank/DDBJ databases">
        <title>Comparative genomics of Cryptococcus and Kwoniella reveals pathogenesis evolution and contrasting modes of karyotype evolution via chromosome fusion or intercentromeric recombination.</title>
        <authorList>
            <person name="Coelho M.A."/>
            <person name="David-Palma M."/>
            <person name="Shea T."/>
            <person name="Bowers K."/>
            <person name="McGinley-Smith S."/>
            <person name="Mohammad A.W."/>
            <person name="Gnirke A."/>
            <person name="Yurkov A.M."/>
            <person name="Nowrousian M."/>
            <person name="Sun S."/>
            <person name="Cuomo C.A."/>
            <person name="Heitman J."/>
        </authorList>
    </citation>
    <scope>NUCLEOTIDE SEQUENCE [LARGE SCALE GENOMIC DNA]</scope>
    <source>
        <strain evidence="2">CBS 11374</strain>
    </source>
</reference>
<protein>
    <submittedName>
        <fullName evidence="2">Uncharacterized protein</fullName>
    </submittedName>
</protein>
<name>A0ABZ1CQM0_9TREE</name>
<sequence length="521" mass="53839">MTQIPAGAQLSPVDLPPPPPGADPREPTAALTPRQRGSRTPQRPRSPLASRDTSPVRPLGNRSHSSELGASPPPHPGLHQPIPRPSSSSIPIHPHPHHLSRPPSPSSIHSSGSAIFERDIEFPPVSSLTLNSNNPNANQPHTLNHKTSRLSHLSHGSALDHTVPAVLDDAVEALTAGGDGLSRGFEGLEIESPVPANNTNALGMGMARQSSSSLPGRRISSTAGIPHQGHVHSRSPSPISIASRNSSAIASPATSPPILGQLNTQHSFPVRISEGQVSPTAGQDGSGGLPQGLTGTVPRPAMPQRMSTGPQVPGGWAFGNPNPSASVPTSLPTQVEPTQAPPAQYVADEGIPSPTAESPNDLARTLTPSSIPSHVSPNKNKHRISYLSYNDLLLSVPTKVTSLEDITSGNLSPDHLPGTVSPSMSTRSPVIPPLNPGDSSSSIIGVGNLSPSITPGNNNVGGGLAQAGGKSIQPRASFDSQSPVRLGGLGLGEGEWEREGLGKGLEQRLEEVAQGENQGQN</sequence>
<evidence type="ECO:0000313" key="3">
    <source>
        <dbReference type="Proteomes" id="UP001329825"/>
    </source>
</evidence>
<feature type="region of interest" description="Disordered" evidence="1">
    <location>
        <begin position="126"/>
        <end position="154"/>
    </location>
</feature>
<feature type="region of interest" description="Disordered" evidence="1">
    <location>
        <begin position="1"/>
        <end position="111"/>
    </location>
</feature>
<accession>A0ABZ1CQM0</accession>
<feature type="region of interest" description="Disordered" evidence="1">
    <location>
        <begin position="221"/>
        <end position="262"/>
    </location>
</feature>
<evidence type="ECO:0000256" key="1">
    <source>
        <dbReference type="SAM" id="MobiDB-lite"/>
    </source>
</evidence>
<evidence type="ECO:0000313" key="2">
    <source>
        <dbReference type="EMBL" id="WRT64031.1"/>
    </source>
</evidence>
<dbReference type="GeneID" id="87953089"/>
<feature type="compositionally biased region" description="Polar residues" evidence="1">
    <location>
        <begin position="366"/>
        <end position="378"/>
    </location>
</feature>
<proteinExistence type="predicted"/>
<gene>
    <name evidence="2" type="ORF">IL334_000958</name>
</gene>
<keyword evidence="3" id="KW-1185">Reference proteome</keyword>
<organism evidence="2 3">
    <name type="scientific">Kwoniella shivajii</name>
    <dbReference type="NCBI Taxonomy" id="564305"/>
    <lineage>
        <taxon>Eukaryota</taxon>
        <taxon>Fungi</taxon>
        <taxon>Dikarya</taxon>
        <taxon>Basidiomycota</taxon>
        <taxon>Agaricomycotina</taxon>
        <taxon>Tremellomycetes</taxon>
        <taxon>Tremellales</taxon>
        <taxon>Cryptococcaceae</taxon>
        <taxon>Kwoniella</taxon>
    </lineage>
</organism>
<feature type="compositionally biased region" description="Polar residues" evidence="1">
    <location>
        <begin position="437"/>
        <end position="458"/>
    </location>
</feature>
<feature type="compositionally biased region" description="Low complexity" evidence="1">
    <location>
        <begin position="234"/>
        <end position="258"/>
    </location>
</feature>
<feature type="compositionally biased region" description="Polar residues" evidence="1">
    <location>
        <begin position="321"/>
        <end position="337"/>
    </location>
</feature>
<dbReference type="RefSeq" id="XP_062788771.1">
    <property type="nucleotide sequence ID" value="XM_062932720.1"/>
</dbReference>
<feature type="region of interest" description="Disordered" evidence="1">
    <location>
        <begin position="275"/>
        <end position="380"/>
    </location>
</feature>